<proteinExistence type="predicted"/>
<sequence length="242" mass="27032">MITAWRSLRPSATHRSPHARHQRVTIALLFALQCCHAGFSARVQNLDPRRGVLTKLFGDRLPFLAPTASESKEVLLRRKIAQKRSMVDQTRREIEALKTRCLSDTTDDRERTAHSARIAVLKRETRIMGSQIVALRSTLGKVTGFDGGLSRPGLMGVMARGYENFMATEERSARIMFDQMQRRQDGWELLREDAGSLLRLGSNLSLATGYLKLRGSTKLLPHAAAIISRANKLEKMAPGIAV</sequence>
<organism evidence="1">
    <name type="scientific">Haptolina brevifila</name>
    <dbReference type="NCBI Taxonomy" id="156173"/>
    <lineage>
        <taxon>Eukaryota</taxon>
        <taxon>Haptista</taxon>
        <taxon>Haptophyta</taxon>
        <taxon>Prymnesiophyceae</taxon>
        <taxon>Prymnesiales</taxon>
        <taxon>Prymnesiaceae</taxon>
        <taxon>Haptolina</taxon>
    </lineage>
</organism>
<evidence type="ECO:0000313" key="1">
    <source>
        <dbReference type="EMBL" id="CAD9422440.1"/>
    </source>
</evidence>
<accession>A0A7S2FYH4</accession>
<gene>
    <name evidence="1" type="ORF">CBRE1094_LOCUS8033</name>
</gene>
<reference evidence="1" key="1">
    <citation type="submission" date="2021-01" db="EMBL/GenBank/DDBJ databases">
        <authorList>
            <person name="Corre E."/>
            <person name="Pelletier E."/>
            <person name="Niang G."/>
            <person name="Scheremetjew M."/>
            <person name="Finn R."/>
            <person name="Kale V."/>
            <person name="Holt S."/>
            <person name="Cochrane G."/>
            <person name="Meng A."/>
            <person name="Brown T."/>
            <person name="Cohen L."/>
        </authorList>
    </citation>
    <scope>NUCLEOTIDE SEQUENCE</scope>
    <source>
        <strain evidence="1">UTEX LB 985</strain>
    </source>
</reference>
<protein>
    <submittedName>
        <fullName evidence="1">Uncharacterized protein</fullName>
    </submittedName>
</protein>
<name>A0A7S2FYH4_9EUKA</name>
<dbReference type="EMBL" id="HBGU01014950">
    <property type="protein sequence ID" value="CAD9422440.1"/>
    <property type="molecule type" value="Transcribed_RNA"/>
</dbReference>
<dbReference type="AlphaFoldDB" id="A0A7S2FYH4"/>